<keyword evidence="3" id="KW-0378">Hydrolase</keyword>
<dbReference type="GO" id="GO:0016787">
    <property type="term" value="F:hydrolase activity"/>
    <property type="evidence" value="ECO:0007669"/>
    <property type="project" value="UniProtKB-KW"/>
</dbReference>
<dbReference type="AlphaFoldDB" id="J6F2Z1"/>
<dbReference type="Pfam" id="PF00857">
    <property type="entry name" value="Isochorismatase"/>
    <property type="match status" value="1"/>
</dbReference>
<dbReference type="InterPro" id="IPR050993">
    <property type="entry name" value="Isochorismatase_domain"/>
</dbReference>
<evidence type="ECO:0000256" key="1">
    <source>
        <dbReference type="ARBA" id="ARBA00006336"/>
    </source>
</evidence>
<dbReference type="OrthoDB" id="269496at2759"/>
<name>J6F2Z1_TRIAS</name>
<dbReference type="Gene3D" id="3.40.50.850">
    <property type="entry name" value="Isochorismatase-like"/>
    <property type="match status" value="1"/>
</dbReference>
<dbReference type="RefSeq" id="XP_014179825.1">
    <property type="nucleotide sequence ID" value="XM_014324350.1"/>
</dbReference>
<comment type="similarity">
    <text evidence="1">Belongs to the isochorismatase family.</text>
</comment>
<dbReference type="PANTHER" id="PTHR14119">
    <property type="entry name" value="HYDROLASE"/>
    <property type="match status" value="1"/>
</dbReference>
<dbReference type="SUPFAM" id="SSF52499">
    <property type="entry name" value="Isochorismatase-like hydrolases"/>
    <property type="match status" value="1"/>
</dbReference>
<evidence type="ECO:0000259" key="2">
    <source>
        <dbReference type="Pfam" id="PF00857"/>
    </source>
</evidence>
<dbReference type="PANTHER" id="PTHR14119:SF3">
    <property type="entry name" value="ISOCHORISMATASE DOMAIN-CONTAINING PROTEIN 2"/>
    <property type="match status" value="1"/>
</dbReference>
<dbReference type="HOGENOM" id="CLU_066901_0_0_1"/>
<dbReference type="KEGG" id="tasa:A1Q1_01277"/>
<accession>J6F2Z1</accession>
<organism evidence="3 4">
    <name type="scientific">Trichosporon asahii var. asahii (strain ATCC 90039 / CBS 2479 / JCM 2466 / KCTC 7840 / NBRC 103889/ NCYC 2677 / UAMH 7654)</name>
    <name type="common">Yeast</name>
    <dbReference type="NCBI Taxonomy" id="1186058"/>
    <lineage>
        <taxon>Eukaryota</taxon>
        <taxon>Fungi</taxon>
        <taxon>Dikarya</taxon>
        <taxon>Basidiomycota</taxon>
        <taxon>Agaricomycotina</taxon>
        <taxon>Tremellomycetes</taxon>
        <taxon>Trichosporonales</taxon>
        <taxon>Trichosporonaceae</taxon>
        <taxon>Trichosporon</taxon>
    </lineage>
</organism>
<dbReference type="Proteomes" id="UP000002748">
    <property type="component" value="Unassembled WGS sequence"/>
</dbReference>
<dbReference type="EMBL" id="ALBS01000167">
    <property type="protein sequence ID" value="EJT49562.1"/>
    <property type="molecule type" value="Genomic_DNA"/>
</dbReference>
<evidence type="ECO:0000313" key="3">
    <source>
        <dbReference type="EMBL" id="EJT49562.1"/>
    </source>
</evidence>
<protein>
    <submittedName>
        <fullName evidence="3">Isochorismatase family hydrolase</fullName>
    </submittedName>
</protein>
<feature type="domain" description="Isochorismatase-like" evidence="2">
    <location>
        <begin position="8"/>
        <end position="176"/>
    </location>
</feature>
<sequence length="218" mass="23794">MSINPRRTVLLICDVQDRFRGAIHAFDAMSSNIQKMIRAAQILDMRVLTTEQNPKALGGTIQELGIDKLPQHLNMGVFPKSKFSMMTPEVLRTLGGKWAESVGGPAGTGNTEEVERVIIVGIESHVCVTQTILDSIPLSKYKPIVVADAVSSCNAAEVPIALDRLARAGAEVSTSESVLFQLMGDASYPRFKEFANLIKEYKDSTAKTFDVLLKAKIN</sequence>
<proteinExistence type="inferred from homology"/>
<comment type="caution">
    <text evidence="3">The sequence shown here is derived from an EMBL/GenBank/DDBJ whole genome shotgun (WGS) entry which is preliminary data.</text>
</comment>
<evidence type="ECO:0000313" key="4">
    <source>
        <dbReference type="Proteomes" id="UP000002748"/>
    </source>
</evidence>
<dbReference type="InterPro" id="IPR000868">
    <property type="entry name" value="Isochorismatase-like_dom"/>
</dbReference>
<reference evidence="3 4" key="1">
    <citation type="journal article" date="2012" name="Eukaryot. Cell">
        <title>Draft genome sequence of CBS 2479, the standard type strain of Trichosporon asahii.</title>
        <authorList>
            <person name="Yang R.Y."/>
            <person name="Li H.T."/>
            <person name="Zhu H."/>
            <person name="Zhou G.P."/>
            <person name="Wang M."/>
            <person name="Wang L."/>
        </authorList>
    </citation>
    <scope>NUCLEOTIDE SEQUENCE [LARGE SCALE GENOMIC DNA]</scope>
    <source>
        <strain evidence="4">ATCC 90039 / CBS 2479 / JCM 2466 / KCTC 7840 / NCYC 2677 / UAMH 7654</strain>
    </source>
</reference>
<dbReference type="GeneID" id="25984791"/>
<gene>
    <name evidence="3" type="ORF">A1Q1_01277</name>
</gene>
<dbReference type="InterPro" id="IPR036380">
    <property type="entry name" value="Isochorismatase-like_sf"/>
</dbReference>
<dbReference type="VEuPathDB" id="FungiDB:A1Q1_01277"/>